<gene>
    <name evidence="2" type="ORF">CesoFtcFv8_024974</name>
</gene>
<organism evidence="2 3">
    <name type="scientific">Champsocephalus esox</name>
    <name type="common">pike icefish</name>
    <dbReference type="NCBI Taxonomy" id="159716"/>
    <lineage>
        <taxon>Eukaryota</taxon>
        <taxon>Metazoa</taxon>
        <taxon>Chordata</taxon>
        <taxon>Craniata</taxon>
        <taxon>Vertebrata</taxon>
        <taxon>Euteleostomi</taxon>
        <taxon>Actinopterygii</taxon>
        <taxon>Neopterygii</taxon>
        <taxon>Teleostei</taxon>
        <taxon>Neoteleostei</taxon>
        <taxon>Acanthomorphata</taxon>
        <taxon>Eupercaria</taxon>
        <taxon>Perciformes</taxon>
        <taxon>Notothenioidei</taxon>
        <taxon>Channichthyidae</taxon>
        <taxon>Champsocephalus</taxon>
    </lineage>
</organism>
<comment type="caution">
    <text evidence="2">The sequence shown here is derived from an EMBL/GenBank/DDBJ whole genome shotgun (WGS) entry which is preliminary data.</text>
</comment>
<feature type="region of interest" description="Disordered" evidence="1">
    <location>
        <begin position="38"/>
        <end position="62"/>
    </location>
</feature>
<evidence type="ECO:0000313" key="3">
    <source>
        <dbReference type="Proteomes" id="UP001335648"/>
    </source>
</evidence>
<dbReference type="Proteomes" id="UP001335648">
    <property type="component" value="Unassembled WGS sequence"/>
</dbReference>
<reference evidence="2 3" key="1">
    <citation type="journal article" date="2023" name="Mol. Biol. Evol.">
        <title>Genomics of Secondarily Temperate Adaptation in the Only Non-Antarctic Icefish.</title>
        <authorList>
            <person name="Rivera-Colon A.G."/>
            <person name="Rayamajhi N."/>
            <person name="Minhas B.F."/>
            <person name="Madrigal G."/>
            <person name="Bilyk K.T."/>
            <person name="Yoon V."/>
            <person name="Hune M."/>
            <person name="Gregory S."/>
            <person name="Cheng C.H.C."/>
            <person name="Catchen J.M."/>
        </authorList>
    </citation>
    <scope>NUCLEOTIDE SEQUENCE [LARGE SCALE GENOMIC DNA]</scope>
    <source>
        <strain evidence="2">JC2023a</strain>
    </source>
</reference>
<accession>A0AAN8B3N4</accession>
<evidence type="ECO:0000313" key="2">
    <source>
        <dbReference type="EMBL" id="KAK5877473.1"/>
    </source>
</evidence>
<feature type="region of interest" description="Disordered" evidence="1">
    <location>
        <begin position="1"/>
        <end position="24"/>
    </location>
</feature>
<dbReference type="EMBL" id="JAULUE010002066">
    <property type="protein sequence ID" value="KAK5877473.1"/>
    <property type="molecule type" value="Genomic_DNA"/>
</dbReference>
<evidence type="ECO:0000256" key="1">
    <source>
        <dbReference type="SAM" id="MobiDB-lite"/>
    </source>
</evidence>
<dbReference type="AlphaFoldDB" id="A0AAN8B3N4"/>
<proteinExistence type="predicted"/>
<keyword evidence="3" id="KW-1185">Reference proteome</keyword>
<sequence>MGSSILTLPEPGVLKGPSNRLLGRGADRRDYTAVTCSLKRRRPEEDRGGQGTDTQTERGKTTVKVKEKGHCFDCTVEPWACAPWDF</sequence>
<protein>
    <submittedName>
        <fullName evidence="2">Uncharacterized protein</fullName>
    </submittedName>
</protein>
<name>A0AAN8B3N4_9TELE</name>